<protein>
    <recommendedName>
        <fullName evidence="4">Alpha/beta hydrolase</fullName>
    </recommendedName>
</protein>
<name>A0AAI9IDR5_9BURK</name>
<evidence type="ECO:0008006" key="4">
    <source>
        <dbReference type="Google" id="ProtNLM"/>
    </source>
</evidence>
<dbReference type="PANTHER" id="PTHR35560:SF3">
    <property type="entry name" value="PEPTIDASE S9 PROLYL OLIGOPEPTIDASE CATALYTIC DOMAIN-CONTAINING PROTEIN"/>
    <property type="match status" value="1"/>
</dbReference>
<organism evidence="2 3">
    <name type="scientific">Herbaspirillum frisingense GSF30</name>
    <dbReference type="NCBI Taxonomy" id="864073"/>
    <lineage>
        <taxon>Bacteria</taxon>
        <taxon>Pseudomonadati</taxon>
        <taxon>Pseudomonadota</taxon>
        <taxon>Betaproteobacteria</taxon>
        <taxon>Burkholderiales</taxon>
        <taxon>Oxalobacteraceae</taxon>
        <taxon>Herbaspirillum</taxon>
    </lineage>
</organism>
<proteinExistence type="predicted"/>
<reference evidence="2 3" key="1">
    <citation type="journal article" date="2013" name="Front. Microbiol.">
        <title>The genome of the endophytic bacterium H. frisingense GSF30(T) identifies diverse strategies in the Herbaspirillum genus to interact with plants.</title>
        <authorList>
            <person name="Straub D."/>
            <person name="Rothballer M."/>
            <person name="Hartmann A."/>
            <person name="Ludewig U."/>
        </authorList>
    </citation>
    <scope>NUCLEOTIDE SEQUENCE [LARGE SCALE GENOMIC DNA]</scope>
    <source>
        <strain evidence="2 3">GSF30</strain>
    </source>
</reference>
<dbReference type="Gene3D" id="3.40.50.1820">
    <property type="entry name" value="alpha/beta hydrolase"/>
    <property type="match status" value="1"/>
</dbReference>
<keyword evidence="1" id="KW-0732">Signal</keyword>
<sequence length="369" mass="40086">MSLAFALALLLTLLQAHCASASAASGVSSAGGTSGTSVEAARQPLQLEGPSRKPYTFAVYANADLGQLPSHVRQAVLILHGVKRNADDYFAIGQHLLTMAGLAASDNLLLAPNFMARKDRGVLPGMPVWGGGAWMQGEPSARGVNGITSFQVLDDLLRWLGDPRRFPDLREIVLIGHSAGAQLLQRYAVLNAVTEELQQTGIHVRYVISSPSSYLYLSPERPLGDGFAIPTMQMQACPRYDDYRYGLQHAPAYLPPPQLDGRQLFARYAARDVRYMVGARDTDPQHRYLDHACGAAMQGQTRVARQLAYVGSERDLSQRWQIPVDHPQRQIPGAAHGAARLFGAPEAVQWIFPTPSGAARRESAGSRLP</sequence>
<dbReference type="Proteomes" id="UP000006772">
    <property type="component" value="Unassembled WGS sequence"/>
</dbReference>
<evidence type="ECO:0000256" key="1">
    <source>
        <dbReference type="SAM" id="SignalP"/>
    </source>
</evidence>
<accession>A0AAI9IDR5</accession>
<dbReference type="SUPFAM" id="SSF53474">
    <property type="entry name" value="alpha/beta-Hydrolases"/>
    <property type="match status" value="1"/>
</dbReference>
<comment type="caution">
    <text evidence="2">The sequence shown here is derived from an EMBL/GenBank/DDBJ whole genome shotgun (WGS) entry which is preliminary data.</text>
</comment>
<dbReference type="InterPro" id="IPR029058">
    <property type="entry name" value="AB_hydrolase_fold"/>
</dbReference>
<dbReference type="EMBL" id="AEEC02000017">
    <property type="protein sequence ID" value="EOA04244.1"/>
    <property type="molecule type" value="Genomic_DNA"/>
</dbReference>
<evidence type="ECO:0000313" key="2">
    <source>
        <dbReference type="EMBL" id="EOA04244.1"/>
    </source>
</evidence>
<feature type="signal peptide" evidence="1">
    <location>
        <begin position="1"/>
        <end position="23"/>
    </location>
</feature>
<dbReference type="AlphaFoldDB" id="A0AAI9IDR5"/>
<gene>
    <name evidence="2" type="ORF">HFRIS_013204</name>
</gene>
<dbReference type="PANTHER" id="PTHR35560">
    <property type="entry name" value="BLL0132 PROTEIN"/>
    <property type="match status" value="1"/>
</dbReference>
<evidence type="ECO:0000313" key="3">
    <source>
        <dbReference type="Proteomes" id="UP000006772"/>
    </source>
</evidence>
<feature type="chain" id="PRO_5042522961" description="Alpha/beta hydrolase" evidence="1">
    <location>
        <begin position="24"/>
        <end position="369"/>
    </location>
</feature>